<keyword evidence="3" id="KW-0408">Iron</keyword>
<dbReference type="RefSeq" id="WP_256030359.1">
    <property type="nucleotide sequence ID" value="NZ_JAHLKM010000022.1"/>
</dbReference>
<feature type="region of interest" description="Disordered" evidence="5">
    <location>
        <begin position="40"/>
        <end position="78"/>
    </location>
</feature>
<keyword evidence="2" id="KW-0479">Metal-binding</keyword>
<organism evidence="7 8">
    <name type="scientific">Natronomonas aquatica</name>
    <dbReference type="NCBI Taxonomy" id="2841590"/>
    <lineage>
        <taxon>Archaea</taxon>
        <taxon>Methanobacteriati</taxon>
        <taxon>Methanobacteriota</taxon>
        <taxon>Stenosarchaea group</taxon>
        <taxon>Halobacteria</taxon>
        <taxon>Halobacteriales</taxon>
        <taxon>Natronomonadaceae</taxon>
        <taxon>Natronomonas</taxon>
    </lineage>
</organism>
<keyword evidence="4" id="KW-0411">Iron-sulfur</keyword>
<name>A0A9R1CV29_9EURY</name>
<evidence type="ECO:0000313" key="8">
    <source>
        <dbReference type="Proteomes" id="UP001139494"/>
    </source>
</evidence>
<evidence type="ECO:0000256" key="3">
    <source>
        <dbReference type="ARBA" id="ARBA00023004"/>
    </source>
</evidence>
<evidence type="ECO:0000259" key="6">
    <source>
        <dbReference type="SMART" id="SM00704"/>
    </source>
</evidence>
<evidence type="ECO:0000256" key="2">
    <source>
        <dbReference type="ARBA" id="ARBA00022723"/>
    </source>
</evidence>
<dbReference type="InterPro" id="IPR042216">
    <property type="entry name" value="MitoNEET_CISD"/>
</dbReference>
<dbReference type="GO" id="GO:0005737">
    <property type="term" value="C:cytoplasm"/>
    <property type="evidence" value="ECO:0007669"/>
    <property type="project" value="UniProtKB-ARBA"/>
</dbReference>
<evidence type="ECO:0000256" key="4">
    <source>
        <dbReference type="ARBA" id="ARBA00023014"/>
    </source>
</evidence>
<dbReference type="EMBL" id="JAHLKM010000022">
    <property type="protein sequence ID" value="MCQ4334323.1"/>
    <property type="molecule type" value="Genomic_DNA"/>
</dbReference>
<keyword evidence="1" id="KW-0001">2Fe-2S</keyword>
<sequence>MAREVRHDENGPAVFEESDLGDDGQLYVCRCGLSSEGALCDGSHNATADEAQGTVYKYEDDDPDGDRRPIDGVEFGDE</sequence>
<proteinExistence type="predicted"/>
<gene>
    <name evidence="7" type="ORF">KM295_12720</name>
</gene>
<evidence type="ECO:0000256" key="1">
    <source>
        <dbReference type="ARBA" id="ARBA00022714"/>
    </source>
</evidence>
<keyword evidence="8" id="KW-1185">Reference proteome</keyword>
<reference evidence="7" key="1">
    <citation type="journal article" date="2023" name="Front. Microbiol.">
        <title>Genomic-based phylogenetic and metabolic analyses of the genus Natronomonas, and description of Natronomonas aquatica sp. nov.</title>
        <authorList>
            <person name="Garcia-Roldan A."/>
            <person name="Duran-Viseras A."/>
            <person name="de la Haba R.R."/>
            <person name="Corral P."/>
            <person name="Sanchez-Porro C."/>
            <person name="Ventosa A."/>
        </authorList>
    </citation>
    <scope>NUCLEOTIDE SEQUENCE</scope>
    <source>
        <strain evidence="7">F2-12</strain>
    </source>
</reference>
<dbReference type="InterPro" id="IPR018967">
    <property type="entry name" value="FeS-contain_CDGSH-typ"/>
</dbReference>
<dbReference type="Proteomes" id="UP001139494">
    <property type="component" value="Unassembled WGS sequence"/>
</dbReference>
<dbReference type="AlphaFoldDB" id="A0A9R1CV29"/>
<dbReference type="GO" id="GO:0051537">
    <property type="term" value="F:2 iron, 2 sulfur cluster binding"/>
    <property type="evidence" value="ECO:0007669"/>
    <property type="project" value="UniProtKB-KW"/>
</dbReference>
<accession>A0A9R1CV29</accession>
<dbReference type="GO" id="GO:0046872">
    <property type="term" value="F:metal ion binding"/>
    <property type="evidence" value="ECO:0007669"/>
    <property type="project" value="UniProtKB-KW"/>
</dbReference>
<evidence type="ECO:0000313" key="7">
    <source>
        <dbReference type="EMBL" id="MCQ4334323.1"/>
    </source>
</evidence>
<dbReference type="SMART" id="SM00704">
    <property type="entry name" value="ZnF_CDGSH"/>
    <property type="match status" value="1"/>
</dbReference>
<protein>
    <submittedName>
        <fullName evidence="7">CDGSH iron-sulfur domain-containing protein</fullName>
    </submittedName>
</protein>
<comment type="caution">
    <text evidence="7">The sequence shown here is derived from an EMBL/GenBank/DDBJ whole genome shotgun (WGS) entry which is preliminary data.</text>
</comment>
<evidence type="ECO:0000256" key="5">
    <source>
        <dbReference type="SAM" id="MobiDB-lite"/>
    </source>
</evidence>
<dbReference type="Gene3D" id="3.40.5.90">
    <property type="entry name" value="CDGSH iron-sulfur domain, mitoNEET-type"/>
    <property type="match status" value="1"/>
</dbReference>
<feature type="domain" description="Iron-binding zinc finger CDGSH type" evidence="6">
    <location>
        <begin position="10"/>
        <end position="50"/>
    </location>
</feature>